<proteinExistence type="predicted"/>
<organism evidence="1 2">
    <name type="scientific">Pluteus cervinus</name>
    <dbReference type="NCBI Taxonomy" id="181527"/>
    <lineage>
        <taxon>Eukaryota</taxon>
        <taxon>Fungi</taxon>
        <taxon>Dikarya</taxon>
        <taxon>Basidiomycota</taxon>
        <taxon>Agaricomycotina</taxon>
        <taxon>Agaricomycetes</taxon>
        <taxon>Agaricomycetidae</taxon>
        <taxon>Agaricales</taxon>
        <taxon>Pluteineae</taxon>
        <taxon>Pluteaceae</taxon>
        <taxon>Pluteus</taxon>
    </lineage>
</organism>
<reference evidence="1 2" key="1">
    <citation type="journal article" date="2019" name="Nat. Ecol. Evol.">
        <title>Megaphylogeny resolves global patterns of mushroom evolution.</title>
        <authorList>
            <person name="Varga T."/>
            <person name="Krizsan K."/>
            <person name="Foldi C."/>
            <person name="Dima B."/>
            <person name="Sanchez-Garcia M."/>
            <person name="Sanchez-Ramirez S."/>
            <person name="Szollosi G.J."/>
            <person name="Szarkandi J.G."/>
            <person name="Papp V."/>
            <person name="Albert L."/>
            <person name="Andreopoulos W."/>
            <person name="Angelini C."/>
            <person name="Antonin V."/>
            <person name="Barry K.W."/>
            <person name="Bougher N.L."/>
            <person name="Buchanan P."/>
            <person name="Buyck B."/>
            <person name="Bense V."/>
            <person name="Catcheside P."/>
            <person name="Chovatia M."/>
            <person name="Cooper J."/>
            <person name="Damon W."/>
            <person name="Desjardin D."/>
            <person name="Finy P."/>
            <person name="Geml J."/>
            <person name="Haridas S."/>
            <person name="Hughes K."/>
            <person name="Justo A."/>
            <person name="Karasinski D."/>
            <person name="Kautmanova I."/>
            <person name="Kiss B."/>
            <person name="Kocsube S."/>
            <person name="Kotiranta H."/>
            <person name="LaButti K.M."/>
            <person name="Lechner B.E."/>
            <person name="Liimatainen K."/>
            <person name="Lipzen A."/>
            <person name="Lukacs Z."/>
            <person name="Mihaltcheva S."/>
            <person name="Morgado L.N."/>
            <person name="Niskanen T."/>
            <person name="Noordeloos M.E."/>
            <person name="Ohm R.A."/>
            <person name="Ortiz-Santana B."/>
            <person name="Ovrebo C."/>
            <person name="Racz N."/>
            <person name="Riley R."/>
            <person name="Savchenko A."/>
            <person name="Shiryaev A."/>
            <person name="Soop K."/>
            <person name="Spirin V."/>
            <person name="Szebenyi C."/>
            <person name="Tomsovsky M."/>
            <person name="Tulloss R.E."/>
            <person name="Uehling J."/>
            <person name="Grigoriev I.V."/>
            <person name="Vagvolgyi C."/>
            <person name="Papp T."/>
            <person name="Martin F.M."/>
            <person name="Miettinen O."/>
            <person name="Hibbett D.S."/>
            <person name="Nagy L.G."/>
        </authorList>
    </citation>
    <scope>NUCLEOTIDE SEQUENCE [LARGE SCALE GENOMIC DNA]</scope>
    <source>
        <strain evidence="1 2">NL-1719</strain>
    </source>
</reference>
<gene>
    <name evidence="1" type="ORF">BDN72DRAFT_440305</name>
</gene>
<protein>
    <submittedName>
        <fullName evidence="1">Uncharacterized protein</fullName>
    </submittedName>
</protein>
<evidence type="ECO:0000313" key="1">
    <source>
        <dbReference type="EMBL" id="TFK61482.1"/>
    </source>
</evidence>
<evidence type="ECO:0000313" key="2">
    <source>
        <dbReference type="Proteomes" id="UP000308600"/>
    </source>
</evidence>
<accession>A0ACD3A7B8</accession>
<sequence>MSAMRLSDRSWLSLSGLRGRYPSRRMGRMWTSLSLRLGLNRNVCRSQMRLLLLRCIPRPRLRLRLLLRLKRRRSWLGMLLLQLTRLLWSATTDPTTNLATTIPSPIRMLVREHLRIRVQQSRQATNTPRPRRILQLRLRYLGEHLPLEVGLTNSVLEDTSLSLRLFLKVSIGRSSMNQRRALIVLVSYSVSRHSTTPTG</sequence>
<dbReference type="Proteomes" id="UP000308600">
    <property type="component" value="Unassembled WGS sequence"/>
</dbReference>
<name>A0ACD3A7B8_9AGAR</name>
<keyword evidence="2" id="KW-1185">Reference proteome</keyword>
<dbReference type="EMBL" id="ML208656">
    <property type="protein sequence ID" value="TFK61482.1"/>
    <property type="molecule type" value="Genomic_DNA"/>
</dbReference>